<feature type="region of interest" description="Disordered" evidence="1">
    <location>
        <begin position="56"/>
        <end position="95"/>
    </location>
</feature>
<evidence type="ECO:0000313" key="2">
    <source>
        <dbReference type="EMBL" id="GAA3119705.1"/>
    </source>
</evidence>
<evidence type="ECO:0000256" key="1">
    <source>
        <dbReference type="SAM" id="MobiDB-lite"/>
    </source>
</evidence>
<proteinExistence type="predicted"/>
<feature type="compositionally biased region" description="Basic residues" evidence="1">
    <location>
        <begin position="85"/>
        <end position="95"/>
    </location>
</feature>
<reference evidence="3" key="1">
    <citation type="journal article" date="2019" name="Int. J. Syst. Evol. Microbiol.">
        <title>The Global Catalogue of Microorganisms (GCM) 10K type strain sequencing project: providing services to taxonomists for standard genome sequencing and annotation.</title>
        <authorList>
            <consortium name="The Broad Institute Genomics Platform"/>
            <consortium name="The Broad Institute Genome Sequencing Center for Infectious Disease"/>
            <person name="Wu L."/>
            <person name="Ma J."/>
        </authorList>
    </citation>
    <scope>NUCLEOTIDE SEQUENCE [LARGE SCALE GENOMIC DNA]</scope>
    <source>
        <strain evidence="3">JCM 9373</strain>
    </source>
</reference>
<accession>A0ABP6MML4</accession>
<protein>
    <submittedName>
        <fullName evidence="2">Uncharacterized protein</fullName>
    </submittedName>
</protein>
<evidence type="ECO:0000313" key="3">
    <source>
        <dbReference type="Proteomes" id="UP001500320"/>
    </source>
</evidence>
<organism evidence="2 3">
    <name type="scientific">Planomonospora alba</name>
    <dbReference type="NCBI Taxonomy" id="161354"/>
    <lineage>
        <taxon>Bacteria</taxon>
        <taxon>Bacillati</taxon>
        <taxon>Actinomycetota</taxon>
        <taxon>Actinomycetes</taxon>
        <taxon>Streptosporangiales</taxon>
        <taxon>Streptosporangiaceae</taxon>
        <taxon>Planomonospora</taxon>
    </lineage>
</organism>
<feature type="compositionally biased region" description="Basic and acidic residues" evidence="1">
    <location>
        <begin position="56"/>
        <end position="82"/>
    </location>
</feature>
<dbReference type="EMBL" id="BAAAUT010000005">
    <property type="protein sequence ID" value="GAA3119705.1"/>
    <property type="molecule type" value="Genomic_DNA"/>
</dbReference>
<sequence length="95" mass="10438">MDGVEFDAEVLQQGAGQSVGLDQAEEDVLGAYGVVVEHPGLLLSQDEHLPGTSAEVVHRLRSSVEPREHDEAGLPDRSERVWRNAGRRRQTPRDA</sequence>
<keyword evidence="3" id="KW-1185">Reference proteome</keyword>
<comment type="caution">
    <text evidence="2">The sequence shown here is derived from an EMBL/GenBank/DDBJ whole genome shotgun (WGS) entry which is preliminary data.</text>
</comment>
<gene>
    <name evidence="2" type="ORF">GCM10010466_08200</name>
</gene>
<name>A0ABP6MML4_9ACTN</name>
<dbReference type="Proteomes" id="UP001500320">
    <property type="component" value="Unassembled WGS sequence"/>
</dbReference>